<dbReference type="STRING" id="161355.PS9374_01185"/>
<dbReference type="PROSITE" id="PS51257">
    <property type="entry name" value="PROKAR_LIPOPROTEIN"/>
    <property type="match status" value="1"/>
</dbReference>
<dbReference type="Proteomes" id="UP000077701">
    <property type="component" value="Unassembled WGS sequence"/>
</dbReference>
<dbReference type="GO" id="GO:0022857">
    <property type="term" value="F:transmembrane transporter activity"/>
    <property type="evidence" value="ECO:0007669"/>
    <property type="project" value="InterPro"/>
</dbReference>
<dbReference type="EMBL" id="BDCX01000002">
    <property type="protein sequence ID" value="GAT65552.1"/>
    <property type="molecule type" value="Genomic_DNA"/>
</dbReference>
<evidence type="ECO:0000259" key="2">
    <source>
        <dbReference type="Pfam" id="PF04069"/>
    </source>
</evidence>
<feature type="domain" description="ABC-type glycine betaine transport system substrate-binding" evidence="2">
    <location>
        <begin position="52"/>
        <end position="318"/>
    </location>
</feature>
<reference evidence="4" key="2">
    <citation type="submission" date="2016-04" db="EMBL/GenBank/DDBJ databases">
        <title>Planomonospora sphaerica JCM9374 whole genome shotgun sequence.</title>
        <authorList>
            <person name="Suzuki T."/>
            <person name="Dohra H."/>
            <person name="Kodani S."/>
        </authorList>
    </citation>
    <scope>NUCLEOTIDE SEQUENCE [LARGE SCALE GENOMIC DNA]</scope>
    <source>
        <strain evidence="4">JCM 9374</strain>
    </source>
</reference>
<sequence>MRIGTRVRLLAGVLTLGLAAAGCGGATVETGAGPAQPSAGAAGSSAPAAGGTVKIAVNPWAGYEASAAVIAHLLEKELGYTVEKKELAEQVSWEGFETGDVDVIVENWGHEDLKKTFIEEKKVAVEAGSTGNKGVIGWYIPKWMADEYPGITDYKNLNKYARLFRTSESGGKGQLLFGDPSYVSNEEAIIKNLKLDYKVVVGGSEAALIESATQAQRQKKPLLFYFWDPHWLFSKVELARVNLPPYTEGCDADPKKVACDYAELDLDKIVSKRFADTGGKAYQLVKNFSWTNEHQNAVANDITSNGMSAEEAAKKWVEANPSVWAAWIPQ</sequence>
<keyword evidence="4" id="KW-1185">Reference proteome</keyword>
<protein>
    <submittedName>
        <fullName evidence="3">Glycine/betaine ABC transporter substrate-binding protein</fullName>
    </submittedName>
</protein>
<gene>
    <name evidence="3" type="ORF">PS9374_01185</name>
</gene>
<name>A0A171BTQ8_9ACTN</name>
<dbReference type="SUPFAM" id="SSF53850">
    <property type="entry name" value="Periplasmic binding protein-like II"/>
    <property type="match status" value="1"/>
</dbReference>
<organism evidence="3 4">
    <name type="scientific">Planomonospora sphaerica</name>
    <dbReference type="NCBI Taxonomy" id="161355"/>
    <lineage>
        <taxon>Bacteria</taxon>
        <taxon>Bacillati</taxon>
        <taxon>Actinomycetota</taxon>
        <taxon>Actinomycetes</taxon>
        <taxon>Streptosporangiales</taxon>
        <taxon>Streptosporangiaceae</taxon>
        <taxon>Planomonospora</taxon>
    </lineage>
</organism>
<reference evidence="3 4" key="1">
    <citation type="journal article" date="2016" name="Genome Announc.">
        <title>Draft Genome Sequence of Planomonospora sphaerica JCM9374, a Rare Actinomycete.</title>
        <authorList>
            <person name="Dohra H."/>
            <person name="Suzuki T."/>
            <person name="Inoue Y."/>
            <person name="Kodani S."/>
        </authorList>
    </citation>
    <scope>NUCLEOTIDE SEQUENCE [LARGE SCALE GENOMIC DNA]</scope>
    <source>
        <strain evidence="3 4">JCM 9374</strain>
    </source>
</reference>
<dbReference type="RefSeq" id="WP_068895033.1">
    <property type="nucleotide sequence ID" value="NZ_BDCX01000002.1"/>
</dbReference>
<feature type="signal peptide" evidence="1">
    <location>
        <begin position="1"/>
        <end position="20"/>
    </location>
</feature>
<evidence type="ECO:0000313" key="4">
    <source>
        <dbReference type="Proteomes" id="UP000077701"/>
    </source>
</evidence>
<evidence type="ECO:0000313" key="3">
    <source>
        <dbReference type="EMBL" id="GAT65552.1"/>
    </source>
</evidence>
<accession>A0A171BTQ8</accession>
<dbReference type="GO" id="GO:0043190">
    <property type="term" value="C:ATP-binding cassette (ABC) transporter complex"/>
    <property type="evidence" value="ECO:0007669"/>
    <property type="project" value="InterPro"/>
</dbReference>
<dbReference type="Pfam" id="PF04069">
    <property type="entry name" value="OpuAC"/>
    <property type="match status" value="1"/>
</dbReference>
<dbReference type="OrthoDB" id="7805658at2"/>
<dbReference type="InterPro" id="IPR007210">
    <property type="entry name" value="ABC_Gly_betaine_transp_sub-bd"/>
</dbReference>
<proteinExistence type="predicted"/>
<dbReference type="Gene3D" id="3.40.190.10">
    <property type="entry name" value="Periplasmic binding protein-like II"/>
    <property type="match status" value="1"/>
</dbReference>
<comment type="caution">
    <text evidence="3">The sequence shown here is derived from an EMBL/GenBank/DDBJ whole genome shotgun (WGS) entry which is preliminary data.</text>
</comment>
<keyword evidence="1" id="KW-0732">Signal</keyword>
<dbReference type="AlphaFoldDB" id="A0A171BTQ8"/>
<dbReference type="CDD" id="cd13643">
    <property type="entry name" value="PBP2_BCP_2"/>
    <property type="match status" value="1"/>
</dbReference>
<evidence type="ECO:0000256" key="1">
    <source>
        <dbReference type="SAM" id="SignalP"/>
    </source>
</evidence>
<feature type="chain" id="PRO_5038595178" evidence="1">
    <location>
        <begin position="21"/>
        <end position="330"/>
    </location>
</feature>
<dbReference type="Gene3D" id="3.40.190.100">
    <property type="entry name" value="Glycine betaine-binding periplasmic protein, domain 2"/>
    <property type="match status" value="1"/>
</dbReference>